<dbReference type="RefSeq" id="WP_149404075.1">
    <property type="nucleotide sequence ID" value="NZ_BIXY01000100.1"/>
</dbReference>
<dbReference type="SMART" id="SM00829">
    <property type="entry name" value="PKS_ER"/>
    <property type="match status" value="1"/>
</dbReference>
<feature type="domain" description="Enoyl reductase (ER)" evidence="5">
    <location>
        <begin position="8"/>
        <end position="349"/>
    </location>
</feature>
<gene>
    <name evidence="6" type="ORF">KDI_48000</name>
</gene>
<dbReference type="OrthoDB" id="9806940at2"/>
<dbReference type="InterPro" id="IPR013149">
    <property type="entry name" value="ADH-like_C"/>
</dbReference>
<organism evidence="6 7">
    <name type="scientific">Dictyobacter arantiisoli</name>
    <dbReference type="NCBI Taxonomy" id="2014874"/>
    <lineage>
        <taxon>Bacteria</taxon>
        <taxon>Bacillati</taxon>
        <taxon>Chloroflexota</taxon>
        <taxon>Ktedonobacteria</taxon>
        <taxon>Ktedonobacterales</taxon>
        <taxon>Dictyobacteraceae</taxon>
        <taxon>Dictyobacter</taxon>
    </lineage>
</organism>
<evidence type="ECO:0000313" key="6">
    <source>
        <dbReference type="EMBL" id="GCF11236.1"/>
    </source>
</evidence>
<evidence type="ECO:0000256" key="4">
    <source>
        <dbReference type="RuleBase" id="RU361277"/>
    </source>
</evidence>
<dbReference type="InterPro" id="IPR013154">
    <property type="entry name" value="ADH-like_N"/>
</dbReference>
<dbReference type="InterPro" id="IPR050129">
    <property type="entry name" value="Zn_alcohol_dh"/>
</dbReference>
<evidence type="ECO:0000256" key="1">
    <source>
        <dbReference type="ARBA" id="ARBA00022723"/>
    </source>
</evidence>
<comment type="caution">
    <text evidence="6">The sequence shown here is derived from an EMBL/GenBank/DDBJ whole genome shotgun (WGS) entry which is preliminary data.</text>
</comment>
<dbReference type="PROSITE" id="PS00059">
    <property type="entry name" value="ADH_ZINC"/>
    <property type="match status" value="1"/>
</dbReference>
<dbReference type="Proteomes" id="UP000322530">
    <property type="component" value="Unassembled WGS sequence"/>
</dbReference>
<evidence type="ECO:0000256" key="2">
    <source>
        <dbReference type="ARBA" id="ARBA00022833"/>
    </source>
</evidence>
<dbReference type="PANTHER" id="PTHR43401:SF2">
    <property type="entry name" value="L-THREONINE 3-DEHYDROGENASE"/>
    <property type="match status" value="1"/>
</dbReference>
<protein>
    <submittedName>
        <fullName evidence="6">Alcohol dehydrogenase</fullName>
    </submittedName>
</protein>
<dbReference type="GO" id="GO:0008270">
    <property type="term" value="F:zinc ion binding"/>
    <property type="evidence" value="ECO:0007669"/>
    <property type="project" value="InterPro"/>
</dbReference>
<dbReference type="InterPro" id="IPR036291">
    <property type="entry name" value="NAD(P)-bd_dom_sf"/>
</dbReference>
<dbReference type="Pfam" id="PF08240">
    <property type="entry name" value="ADH_N"/>
    <property type="match status" value="1"/>
</dbReference>
<comment type="cofactor">
    <cofactor evidence="4">
        <name>Zn(2+)</name>
        <dbReference type="ChEBI" id="CHEBI:29105"/>
    </cofactor>
</comment>
<dbReference type="AlphaFoldDB" id="A0A5A5TJJ4"/>
<keyword evidence="7" id="KW-1185">Reference proteome</keyword>
<dbReference type="PANTHER" id="PTHR43401">
    <property type="entry name" value="L-THREONINE 3-DEHYDROGENASE"/>
    <property type="match status" value="1"/>
</dbReference>
<dbReference type="SUPFAM" id="SSF50129">
    <property type="entry name" value="GroES-like"/>
    <property type="match status" value="1"/>
</dbReference>
<dbReference type="InterPro" id="IPR011032">
    <property type="entry name" value="GroES-like_sf"/>
</dbReference>
<dbReference type="GO" id="GO:0016491">
    <property type="term" value="F:oxidoreductase activity"/>
    <property type="evidence" value="ECO:0007669"/>
    <property type="project" value="UniProtKB-KW"/>
</dbReference>
<keyword evidence="1 4" id="KW-0479">Metal-binding</keyword>
<name>A0A5A5TJJ4_9CHLR</name>
<dbReference type="EMBL" id="BIXY01000100">
    <property type="protein sequence ID" value="GCF11236.1"/>
    <property type="molecule type" value="Genomic_DNA"/>
</dbReference>
<comment type="similarity">
    <text evidence="4">Belongs to the zinc-containing alcohol dehydrogenase family.</text>
</comment>
<dbReference type="Gene3D" id="3.90.180.10">
    <property type="entry name" value="Medium-chain alcohol dehydrogenases, catalytic domain"/>
    <property type="match status" value="1"/>
</dbReference>
<reference evidence="6 7" key="1">
    <citation type="submission" date="2019-01" db="EMBL/GenBank/DDBJ databases">
        <title>Draft genome sequence of Dictyobacter sp. Uno17.</title>
        <authorList>
            <person name="Wang C.M."/>
            <person name="Zheng Y."/>
            <person name="Sakai Y."/>
            <person name="Abe K."/>
            <person name="Yokota A."/>
            <person name="Yabe S."/>
        </authorList>
    </citation>
    <scope>NUCLEOTIDE SEQUENCE [LARGE SCALE GENOMIC DNA]</scope>
    <source>
        <strain evidence="6 7">Uno17</strain>
    </source>
</reference>
<accession>A0A5A5TJJ4</accession>
<keyword evidence="3" id="KW-0560">Oxidoreductase</keyword>
<dbReference type="Gene3D" id="3.40.50.720">
    <property type="entry name" value="NAD(P)-binding Rossmann-like Domain"/>
    <property type="match status" value="1"/>
</dbReference>
<dbReference type="Pfam" id="PF00107">
    <property type="entry name" value="ADH_zinc_N"/>
    <property type="match status" value="1"/>
</dbReference>
<dbReference type="SUPFAM" id="SSF51735">
    <property type="entry name" value="NAD(P)-binding Rossmann-fold domains"/>
    <property type="match status" value="1"/>
</dbReference>
<evidence type="ECO:0000259" key="5">
    <source>
        <dbReference type="SMART" id="SM00829"/>
    </source>
</evidence>
<sequence length="369" mass="39525">MKAVRYYGPQDVRVEEVPKLGKPKPDEVLLQILAASICGTDASQYRHPTMIPLYQTHPVSGQSGPVTLGHEVVGRVIEKGSAVEHLQIGERVVPGSGWWCGECPPCRAGRINICERYFLYGIQAHGGLAEQALFPAKMCVRVPAGCSNMAAALAQPTAVALHAVNRIRRSGTHSIALFGAGNIGSLLLAVLQAQKTEAFPLIVIDIDPGRLATAQLLGASHLINAREQEAKDAVLTLLPEGVDIAIEATGLPAQIQQALTVVRRGGILLQVGIPSQPVELSLETMVTQEKTILSSNGQICPSDLPAALDLFATTDLATRLRTRIITLDRVVPDGLLPLVEHRAQEKVIVVLDEKKEEEANPLPGISTRP</sequence>
<keyword evidence="2 4" id="KW-0862">Zinc</keyword>
<dbReference type="InterPro" id="IPR020843">
    <property type="entry name" value="ER"/>
</dbReference>
<dbReference type="InterPro" id="IPR002328">
    <property type="entry name" value="ADH_Zn_CS"/>
</dbReference>
<proteinExistence type="inferred from homology"/>
<evidence type="ECO:0000256" key="3">
    <source>
        <dbReference type="ARBA" id="ARBA00023002"/>
    </source>
</evidence>
<evidence type="ECO:0000313" key="7">
    <source>
        <dbReference type="Proteomes" id="UP000322530"/>
    </source>
</evidence>